<feature type="non-terminal residue" evidence="4">
    <location>
        <position position="162"/>
    </location>
</feature>
<comment type="similarity">
    <text evidence="3">Belongs to the choline/ethanolamine kinase family.</text>
</comment>
<proteinExistence type="inferred from homology"/>
<evidence type="ECO:0000256" key="1">
    <source>
        <dbReference type="ARBA" id="ARBA00023209"/>
    </source>
</evidence>
<protein>
    <recommendedName>
        <fullName evidence="6">Choline/ethanolamine kinase-like protein</fullName>
    </recommendedName>
</protein>
<keyword evidence="1" id="KW-0594">Phospholipid biosynthesis</keyword>
<dbReference type="GO" id="GO:0004103">
    <property type="term" value="F:choline kinase activity"/>
    <property type="evidence" value="ECO:0007669"/>
    <property type="project" value="TreeGrafter"/>
</dbReference>
<evidence type="ECO:0000256" key="2">
    <source>
        <dbReference type="ARBA" id="ARBA00023264"/>
    </source>
</evidence>
<dbReference type="PANTHER" id="PTHR22603:SF93">
    <property type="entry name" value="RE24176P"/>
    <property type="match status" value="1"/>
</dbReference>
<dbReference type="SUPFAM" id="SSF56112">
    <property type="entry name" value="Protein kinase-like (PK-like)"/>
    <property type="match status" value="1"/>
</dbReference>
<dbReference type="Gene3D" id="3.30.200.20">
    <property type="entry name" value="Phosphorylase Kinase, domain 1"/>
    <property type="match status" value="1"/>
</dbReference>
<keyword evidence="1" id="KW-0443">Lipid metabolism</keyword>
<evidence type="ECO:0008006" key="6">
    <source>
        <dbReference type="Google" id="ProtNLM"/>
    </source>
</evidence>
<dbReference type="Proteomes" id="UP000288716">
    <property type="component" value="Unassembled WGS sequence"/>
</dbReference>
<name>A0A443RY81_9ACAR</name>
<keyword evidence="1" id="KW-0444">Lipid biosynthesis</keyword>
<gene>
    <name evidence="4" type="ORF">B4U80_12153</name>
</gene>
<dbReference type="STRING" id="299467.A0A443RY81"/>
<organism evidence="4 5">
    <name type="scientific">Leptotrombidium deliense</name>
    <dbReference type="NCBI Taxonomy" id="299467"/>
    <lineage>
        <taxon>Eukaryota</taxon>
        <taxon>Metazoa</taxon>
        <taxon>Ecdysozoa</taxon>
        <taxon>Arthropoda</taxon>
        <taxon>Chelicerata</taxon>
        <taxon>Arachnida</taxon>
        <taxon>Acari</taxon>
        <taxon>Acariformes</taxon>
        <taxon>Trombidiformes</taxon>
        <taxon>Prostigmata</taxon>
        <taxon>Anystina</taxon>
        <taxon>Parasitengona</taxon>
        <taxon>Trombiculoidea</taxon>
        <taxon>Trombiculidae</taxon>
        <taxon>Leptotrombidium</taxon>
    </lineage>
</organism>
<dbReference type="PANTHER" id="PTHR22603">
    <property type="entry name" value="CHOLINE/ETHANOALAMINE KINASE"/>
    <property type="match status" value="1"/>
</dbReference>
<dbReference type="GO" id="GO:0006646">
    <property type="term" value="P:phosphatidylethanolamine biosynthetic process"/>
    <property type="evidence" value="ECO:0007669"/>
    <property type="project" value="TreeGrafter"/>
</dbReference>
<dbReference type="GO" id="GO:0005737">
    <property type="term" value="C:cytoplasm"/>
    <property type="evidence" value="ECO:0007669"/>
    <property type="project" value="TreeGrafter"/>
</dbReference>
<sequence length="162" mass="18263">MTTTLPISAEERNKLVRLCVDFLDGSWTKVKIDNIDCKRLVIGFGNKSYHCSIKNCNEYKTKVDEHEEVIVRVFESDIFSDKLSIKFSGEMVEPIVMERLSKVGISPKVLGVFNKGIIVEFIPSINATVEDLSSLELSKAVIRKIALFNSQNMPISKKPILL</sequence>
<dbReference type="VEuPathDB" id="VectorBase:LDEU011932"/>
<dbReference type="InterPro" id="IPR011009">
    <property type="entry name" value="Kinase-like_dom_sf"/>
</dbReference>
<comment type="caution">
    <text evidence="4">The sequence shown here is derived from an EMBL/GenBank/DDBJ whole genome shotgun (WGS) entry which is preliminary data.</text>
</comment>
<accession>A0A443RY81</accession>
<reference evidence="4 5" key="1">
    <citation type="journal article" date="2018" name="Gigascience">
        <title>Genomes of trombidid mites reveal novel predicted allergens and laterally-transferred genes associated with secondary metabolism.</title>
        <authorList>
            <person name="Dong X."/>
            <person name="Chaisiri K."/>
            <person name="Xia D."/>
            <person name="Armstrong S.D."/>
            <person name="Fang Y."/>
            <person name="Donnelly M.J."/>
            <person name="Kadowaki T."/>
            <person name="McGarry J.W."/>
            <person name="Darby A.C."/>
            <person name="Makepeace B.L."/>
        </authorList>
    </citation>
    <scope>NUCLEOTIDE SEQUENCE [LARGE SCALE GENOMIC DNA]</scope>
    <source>
        <strain evidence="4">UoL-UT</strain>
    </source>
</reference>
<evidence type="ECO:0000313" key="4">
    <source>
        <dbReference type="EMBL" id="RWS20108.1"/>
    </source>
</evidence>
<evidence type="ECO:0000313" key="5">
    <source>
        <dbReference type="Proteomes" id="UP000288716"/>
    </source>
</evidence>
<keyword evidence="2" id="KW-1208">Phospholipid metabolism</keyword>
<evidence type="ECO:0000256" key="3">
    <source>
        <dbReference type="ARBA" id="ARBA00038211"/>
    </source>
</evidence>
<dbReference type="AlphaFoldDB" id="A0A443RY81"/>
<dbReference type="OrthoDB" id="6497831at2759"/>
<keyword evidence="5" id="KW-1185">Reference proteome</keyword>
<dbReference type="GO" id="GO:0004305">
    <property type="term" value="F:ethanolamine kinase activity"/>
    <property type="evidence" value="ECO:0007669"/>
    <property type="project" value="TreeGrafter"/>
</dbReference>
<dbReference type="EMBL" id="NCKV01019926">
    <property type="protein sequence ID" value="RWS20108.1"/>
    <property type="molecule type" value="Genomic_DNA"/>
</dbReference>
<dbReference type="Pfam" id="PF01633">
    <property type="entry name" value="Choline_kinase"/>
    <property type="match status" value="1"/>
</dbReference>